<comment type="caution">
    <text evidence="5">The sequence shown here is derived from an EMBL/GenBank/DDBJ whole genome shotgun (WGS) entry which is preliminary data.</text>
</comment>
<evidence type="ECO:0000256" key="3">
    <source>
        <dbReference type="ARBA" id="ARBA00022801"/>
    </source>
</evidence>
<dbReference type="EMBL" id="JAMKFB020000022">
    <property type="protein sequence ID" value="KAL0160700.1"/>
    <property type="molecule type" value="Genomic_DNA"/>
</dbReference>
<evidence type="ECO:0000256" key="4">
    <source>
        <dbReference type="ARBA" id="ARBA00049534"/>
    </source>
</evidence>
<evidence type="ECO:0000256" key="2">
    <source>
        <dbReference type="ARBA" id="ARBA00012918"/>
    </source>
</evidence>
<name>A0ABD0NF98_CIRMR</name>
<dbReference type="Pfam" id="PF04960">
    <property type="entry name" value="Glutaminase"/>
    <property type="match status" value="1"/>
</dbReference>
<dbReference type="PANTHER" id="PTHR12544:SF33">
    <property type="entry name" value="GLUTAMINASE LIVER ISOFORM, MITOCHONDRIAL"/>
    <property type="match status" value="1"/>
</dbReference>
<comment type="similarity">
    <text evidence="1">Belongs to the glutaminase family.</text>
</comment>
<dbReference type="Gene3D" id="3.40.710.10">
    <property type="entry name" value="DD-peptidase/beta-lactamase superfamily"/>
    <property type="match status" value="1"/>
</dbReference>
<dbReference type="GO" id="GO:0004359">
    <property type="term" value="F:glutaminase activity"/>
    <property type="evidence" value="ECO:0007669"/>
    <property type="project" value="UniProtKB-EC"/>
</dbReference>
<comment type="catalytic activity">
    <reaction evidence="4">
        <text>L-glutamine + H2O = L-glutamate + NH4(+)</text>
        <dbReference type="Rhea" id="RHEA:15889"/>
        <dbReference type="ChEBI" id="CHEBI:15377"/>
        <dbReference type="ChEBI" id="CHEBI:28938"/>
        <dbReference type="ChEBI" id="CHEBI:29985"/>
        <dbReference type="ChEBI" id="CHEBI:58359"/>
        <dbReference type="EC" id="3.5.1.2"/>
    </reaction>
</comment>
<dbReference type="InterPro" id="IPR012338">
    <property type="entry name" value="Beta-lactam/transpept-like"/>
</dbReference>
<gene>
    <name evidence="5" type="ORF">M9458_044425</name>
</gene>
<keyword evidence="6" id="KW-1185">Reference proteome</keyword>
<dbReference type="AlphaFoldDB" id="A0ABD0NF98"/>
<keyword evidence="3" id="KW-0378">Hydrolase</keyword>
<feature type="non-terminal residue" evidence="5">
    <location>
        <position position="54"/>
    </location>
</feature>
<sequence length="54" mass="5602">MCAIEVTCESGSVMAATLANGGICPITGERVLSTEAVRNTLSLMHSCGMYDYSG</sequence>
<evidence type="ECO:0000313" key="5">
    <source>
        <dbReference type="EMBL" id="KAL0160700.1"/>
    </source>
</evidence>
<accession>A0ABD0NF98</accession>
<dbReference type="SUPFAM" id="SSF56601">
    <property type="entry name" value="beta-lactamase/transpeptidase-like"/>
    <property type="match status" value="1"/>
</dbReference>
<dbReference type="EC" id="3.5.1.2" evidence="2"/>
<evidence type="ECO:0000313" key="6">
    <source>
        <dbReference type="Proteomes" id="UP001529510"/>
    </source>
</evidence>
<dbReference type="Proteomes" id="UP001529510">
    <property type="component" value="Unassembled WGS sequence"/>
</dbReference>
<dbReference type="InterPro" id="IPR015868">
    <property type="entry name" value="Glutaminase"/>
</dbReference>
<organism evidence="5 6">
    <name type="scientific">Cirrhinus mrigala</name>
    <name type="common">Mrigala</name>
    <dbReference type="NCBI Taxonomy" id="683832"/>
    <lineage>
        <taxon>Eukaryota</taxon>
        <taxon>Metazoa</taxon>
        <taxon>Chordata</taxon>
        <taxon>Craniata</taxon>
        <taxon>Vertebrata</taxon>
        <taxon>Euteleostomi</taxon>
        <taxon>Actinopterygii</taxon>
        <taxon>Neopterygii</taxon>
        <taxon>Teleostei</taxon>
        <taxon>Ostariophysi</taxon>
        <taxon>Cypriniformes</taxon>
        <taxon>Cyprinidae</taxon>
        <taxon>Labeoninae</taxon>
        <taxon>Labeonini</taxon>
        <taxon>Cirrhinus</taxon>
    </lineage>
</organism>
<reference evidence="5 6" key="1">
    <citation type="submission" date="2024-05" db="EMBL/GenBank/DDBJ databases">
        <title>Genome sequencing and assembly of Indian major carp, Cirrhinus mrigala (Hamilton, 1822).</title>
        <authorList>
            <person name="Mohindra V."/>
            <person name="Chowdhury L.M."/>
            <person name="Lal K."/>
            <person name="Jena J.K."/>
        </authorList>
    </citation>
    <scope>NUCLEOTIDE SEQUENCE [LARGE SCALE GENOMIC DNA]</scope>
    <source>
        <strain evidence="5">CM1030</strain>
        <tissue evidence="5">Blood</tissue>
    </source>
</reference>
<protein>
    <recommendedName>
        <fullName evidence="2">glutaminase</fullName>
        <ecNumber evidence="2">3.5.1.2</ecNumber>
    </recommendedName>
</protein>
<evidence type="ECO:0000256" key="1">
    <source>
        <dbReference type="ARBA" id="ARBA00011076"/>
    </source>
</evidence>
<proteinExistence type="inferred from homology"/>
<dbReference type="PANTHER" id="PTHR12544">
    <property type="entry name" value="GLUTAMINASE"/>
    <property type="match status" value="1"/>
</dbReference>